<sequence>EPRPPPPEPGAARGGGGRARGCGVRRRSGKGPLRRDPGLPVRPGGARGIRGRHGGVDQPRRRSTHRHGRGPGLGHGEHRGEGPWASRRRPGGNAPLPVRLPPRHEGGTGGAV</sequence>
<protein>
    <submittedName>
        <fullName evidence="2">Uncharacterized protein</fullName>
    </submittedName>
</protein>
<dbReference type="EMBL" id="CADCTW010000042">
    <property type="protein sequence ID" value="CAA9304654.1"/>
    <property type="molecule type" value="Genomic_DNA"/>
</dbReference>
<name>A0A6J4KFT0_9BACT</name>
<gene>
    <name evidence="2" type="ORF">AVDCRST_MAG68-729</name>
</gene>
<proteinExistence type="predicted"/>
<evidence type="ECO:0000256" key="1">
    <source>
        <dbReference type="SAM" id="MobiDB-lite"/>
    </source>
</evidence>
<reference evidence="2" key="1">
    <citation type="submission" date="2020-02" db="EMBL/GenBank/DDBJ databases">
        <authorList>
            <person name="Meier V. D."/>
        </authorList>
    </citation>
    <scope>NUCLEOTIDE SEQUENCE</scope>
    <source>
        <strain evidence="2">AVDCRST_MAG68</strain>
    </source>
</reference>
<evidence type="ECO:0000313" key="2">
    <source>
        <dbReference type="EMBL" id="CAA9304654.1"/>
    </source>
</evidence>
<dbReference type="AlphaFoldDB" id="A0A6J4KFT0"/>
<feature type="non-terminal residue" evidence="2">
    <location>
        <position position="112"/>
    </location>
</feature>
<feature type="region of interest" description="Disordered" evidence="1">
    <location>
        <begin position="1"/>
        <end position="112"/>
    </location>
</feature>
<accession>A0A6J4KFT0</accession>
<feature type="non-terminal residue" evidence="2">
    <location>
        <position position="1"/>
    </location>
</feature>
<organism evidence="2">
    <name type="scientific">uncultured Gemmatimonadota bacterium</name>
    <dbReference type="NCBI Taxonomy" id="203437"/>
    <lineage>
        <taxon>Bacteria</taxon>
        <taxon>Pseudomonadati</taxon>
        <taxon>Gemmatimonadota</taxon>
        <taxon>environmental samples</taxon>
    </lineage>
</organism>